<protein>
    <recommendedName>
        <fullName evidence="6">Major facilitator superfamily (MFS) profile domain-containing protein</fullName>
    </recommendedName>
</protein>
<evidence type="ECO:0000313" key="8">
    <source>
        <dbReference type="Proteomes" id="UP000016935"/>
    </source>
</evidence>
<dbReference type="OrthoDB" id="5141738at2759"/>
<feature type="transmembrane region" description="Helical" evidence="5">
    <location>
        <begin position="160"/>
        <end position="182"/>
    </location>
</feature>
<feature type="transmembrane region" description="Helical" evidence="5">
    <location>
        <begin position="42"/>
        <end position="60"/>
    </location>
</feature>
<keyword evidence="3 5" id="KW-1133">Transmembrane helix</keyword>
<dbReference type="InterPro" id="IPR036259">
    <property type="entry name" value="MFS_trans_sf"/>
</dbReference>
<evidence type="ECO:0000256" key="3">
    <source>
        <dbReference type="ARBA" id="ARBA00022989"/>
    </source>
</evidence>
<keyword evidence="4 5" id="KW-0472">Membrane</keyword>
<feature type="transmembrane region" description="Helical" evidence="5">
    <location>
        <begin position="72"/>
        <end position="91"/>
    </location>
</feature>
<dbReference type="PANTHER" id="PTHR23502:SF74">
    <property type="entry name" value="MAJOR FACILITATOR SUPERFAMILY (MFS) PROFILE DOMAIN-CONTAINING PROTEIN"/>
    <property type="match status" value="1"/>
</dbReference>
<proteinExistence type="predicted"/>
<dbReference type="Pfam" id="PF07690">
    <property type="entry name" value="MFS_1"/>
    <property type="match status" value="1"/>
</dbReference>
<accession>R0I8P9</accession>
<evidence type="ECO:0000256" key="5">
    <source>
        <dbReference type="SAM" id="Phobius"/>
    </source>
</evidence>
<feature type="domain" description="Major facilitator superfamily (MFS) profile" evidence="6">
    <location>
        <begin position="6"/>
        <end position="429"/>
    </location>
</feature>
<keyword evidence="2 5" id="KW-0812">Transmembrane</keyword>
<comment type="subcellular location">
    <subcellularLocation>
        <location evidence="1">Membrane</location>
        <topology evidence="1">Multi-pass membrane protein</topology>
    </subcellularLocation>
</comment>
<reference evidence="7 8" key="2">
    <citation type="journal article" date="2013" name="PLoS Genet.">
        <title>Comparative genome structure, secondary metabolite, and effector coding capacity across Cochliobolus pathogens.</title>
        <authorList>
            <person name="Condon B.J."/>
            <person name="Leng Y."/>
            <person name="Wu D."/>
            <person name="Bushley K.E."/>
            <person name="Ohm R.A."/>
            <person name="Otillar R."/>
            <person name="Martin J."/>
            <person name="Schackwitz W."/>
            <person name="Grimwood J."/>
            <person name="MohdZainudin N."/>
            <person name="Xue C."/>
            <person name="Wang R."/>
            <person name="Manning V.A."/>
            <person name="Dhillon B."/>
            <person name="Tu Z.J."/>
            <person name="Steffenson B.J."/>
            <person name="Salamov A."/>
            <person name="Sun H."/>
            <person name="Lowry S."/>
            <person name="LaButti K."/>
            <person name="Han J."/>
            <person name="Copeland A."/>
            <person name="Lindquist E."/>
            <person name="Barry K."/>
            <person name="Schmutz J."/>
            <person name="Baker S.E."/>
            <person name="Ciuffetti L.M."/>
            <person name="Grigoriev I.V."/>
            <person name="Zhong S."/>
            <person name="Turgeon B.G."/>
        </authorList>
    </citation>
    <scope>NUCLEOTIDE SEQUENCE [LARGE SCALE GENOMIC DNA]</scope>
    <source>
        <strain evidence="8">28A</strain>
    </source>
</reference>
<feature type="transmembrane region" description="Helical" evidence="5">
    <location>
        <begin position="244"/>
        <end position="266"/>
    </location>
</feature>
<keyword evidence="8" id="KW-1185">Reference proteome</keyword>
<dbReference type="InterPro" id="IPR020846">
    <property type="entry name" value="MFS_dom"/>
</dbReference>
<dbReference type="PROSITE" id="PS50850">
    <property type="entry name" value="MFS"/>
    <property type="match status" value="1"/>
</dbReference>
<evidence type="ECO:0000313" key="7">
    <source>
        <dbReference type="EMBL" id="EOA81895.1"/>
    </source>
</evidence>
<feature type="transmembrane region" description="Helical" evidence="5">
    <location>
        <begin position="214"/>
        <end position="238"/>
    </location>
</feature>
<dbReference type="EMBL" id="KB908855">
    <property type="protein sequence ID" value="EOA81895.1"/>
    <property type="molecule type" value="Genomic_DNA"/>
</dbReference>
<dbReference type="GO" id="GO:0022857">
    <property type="term" value="F:transmembrane transporter activity"/>
    <property type="evidence" value="ECO:0007669"/>
    <property type="project" value="InterPro"/>
</dbReference>
<dbReference type="GeneID" id="19397670"/>
<feature type="transmembrane region" description="Helical" evidence="5">
    <location>
        <begin position="287"/>
        <end position="306"/>
    </location>
</feature>
<name>R0I8P9_EXST2</name>
<feature type="transmembrane region" description="Helical" evidence="5">
    <location>
        <begin position="380"/>
        <end position="400"/>
    </location>
</feature>
<evidence type="ECO:0000259" key="6">
    <source>
        <dbReference type="PROSITE" id="PS50850"/>
    </source>
</evidence>
<organism evidence="7 8">
    <name type="scientific">Exserohilum turcicum (strain 28A)</name>
    <name type="common">Northern leaf blight fungus</name>
    <name type="synonym">Setosphaeria turcica</name>
    <dbReference type="NCBI Taxonomy" id="671987"/>
    <lineage>
        <taxon>Eukaryota</taxon>
        <taxon>Fungi</taxon>
        <taxon>Dikarya</taxon>
        <taxon>Ascomycota</taxon>
        <taxon>Pezizomycotina</taxon>
        <taxon>Dothideomycetes</taxon>
        <taxon>Pleosporomycetidae</taxon>
        <taxon>Pleosporales</taxon>
        <taxon>Pleosporineae</taxon>
        <taxon>Pleosporaceae</taxon>
        <taxon>Exserohilum</taxon>
    </lineage>
</organism>
<dbReference type="eggNOG" id="KOG0255">
    <property type="taxonomic scope" value="Eukaryota"/>
</dbReference>
<dbReference type="RefSeq" id="XP_008030270.1">
    <property type="nucleotide sequence ID" value="XM_008032079.1"/>
</dbReference>
<feature type="transmembrane region" description="Helical" evidence="5">
    <location>
        <begin position="312"/>
        <end position="338"/>
    </location>
</feature>
<gene>
    <name evidence="7" type="ORF">SETTUDRAFT_156792</name>
</gene>
<dbReference type="STRING" id="671987.R0I8P9"/>
<evidence type="ECO:0000256" key="4">
    <source>
        <dbReference type="ARBA" id="ARBA00023136"/>
    </source>
</evidence>
<dbReference type="Proteomes" id="UP000016935">
    <property type="component" value="Unassembled WGS sequence"/>
</dbReference>
<dbReference type="AlphaFoldDB" id="R0I8P9"/>
<dbReference type="PANTHER" id="PTHR23502">
    <property type="entry name" value="MAJOR FACILITATOR SUPERFAMILY"/>
    <property type="match status" value="1"/>
</dbReference>
<sequence length="429" mass="46220">MKATIPTIAAFSTAFSSTFGSSIAVGVQDAITAKFEVIPSKGTLIVSLYLVGCAMGPFIYAPMGEIFGRKYALGTGVTLMFIFAAASAAAPNWNSLLAFRVLAGLGASAPMIVSGGILADIFKDPAIRGYIITGLMVAITLGSLNPLIISLQVMARWPDSWLLCFWIHTAISGLSWLIVLIMPETNTVSKTPSGAQHNHPASAMLQRLLLPTRMALFEPIVVATCLFLSLQYSIFYLAGNSGVLFIPFCVGTIFAASVYIVVDPVLGFAATKKTRAGAYPESRRLPPAYLGGFIIVLALFLMGYCIGNKVHFGYPLFLEGMFGCGFLLIFIGLTNYIVDAYQTLASSALASSFVNRNIMGAALPFVSEPMRRNLEERWSFYLLGFLSLPLACIVCGFQLYGPHLRLQSPLCQSLVTPYGTDVQLTRIKS</sequence>
<dbReference type="InterPro" id="IPR011701">
    <property type="entry name" value="MFS"/>
</dbReference>
<dbReference type="SUPFAM" id="SSF103473">
    <property type="entry name" value="MFS general substrate transporter"/>
    <property type="match status" value="1"/>
</dbReference>
<feature type="transmembrane region" description="Helical" evidence="5">
    <location>
        <begin position="130"/>
        <end position="154"/>
    </location>
</feature>
<feature type="transmembrane region" description="Helical" evidence="5">
    <location>
        <begin position="97"/>
        <end position="118"/>
    </location>
</feature>
<dbReference type="Gene3D" id="1.20.1250.20">
    <property type="entry name" value="MFS general substrate transporter like domains"/>
    <property type="match status" value="1"/>
</dbReference>
<dbReference type="HOGENOM" id="CLU_008455_11_2_1"/>
<dbReference type="GO" id="GO:0005886">
    <property type="term" value="C:plasma membrane"/>
    <property type="evidence" value="ECO:0007669"/>
    <property type="project" value="TreeGrafter"/>
</dbReference>
<evidence type="ECO:0000256" key="1">
    <source>
        <dbReference type="ARBA" id="ARBA00004141"/>
    </source>
</evidence>
<evidence type="ECO:0000256" key="2">
    <source>
        <dbReference type="ARBA" id="ARBA00022692"/>
    </source>
</evidence>
<reference evidence="7 8" key="1">
    <citation type="journal article" date="2012" name="PLoS Pathog.">
        <title>Diverse lifestyles and strategies of plant pathogenesis encoded in the genomes of eighteen Dothideomycetes fungi.</title>
        <authorList>
            <person name="Ohm R.A."/>
            <person name="Feau N."/>
            <person name="Henrissat B."/>
            <person name="Schoch C.L."/>
            <person name="Horwitz B.A."/>
            <person name="Barry K.W."/>
            <person name="Condon B.J."/>
            <person name="Copeland A.C."/>
            <person name="Dhillon B."/>
            <person name="Glaser F."/>
            <person name="Hesse C.N."/>
            <person name="Kosti I."/>
            <person name="LaButti K."/>
            <person name="Lindquist E.A."/>
            <person name="Lucas S."/>
            <person name="Salamov A.A."/>
            <person name="Bradshaw R.E."/>
            <person name="Ciuffetti L."/>
            <person name="Hamelin R.C."/>
            <person name="Kema G.H.J."/>
            <person name="Lawrence C."/>
            <person name="Scott J.A."/>
            <person name="Spatafora J.W."/>
            <person name="Turgeon B.G."/>
            <person name="de Wit P.J.G.M."/>
            <person name="Zhong S."/>
            <person name="Goodwin S.B."/>
            <person name="Grigoriev I.V."/>
        </authorList>
    </citation>
    <scope>NUCLEOTIDE SEQUENCE [LARGE SCALE GENOMIC DNA]</scope>
    <source>
        <strain evidence="8">28A</strain>
    </source>
</reference>